<reference evidence="1 2" key="1">
    <citation type="submission" date="2020-02" db="EMBL/GenBank/DDBJ databases">
        <title>Geodermatophilus sabuli CPCC 205279 I12A-02694.</title>
        <authorList>
            <person name="Jiang Z."/>
        </authorList>
    </citation>
    <scope>NUCLEOTIDE SEQUENCE [LARGE SCALE GENOMIC DNA]</scope>
    <source>
        <strain evidence="1 2">I12A-02694</strain>
    </source>
</reference>
<gene>
    <name evidence="1" type="ORF">GCU56_13755</name>
</gene>
<name>A0A7K3W218_9ACTN</name>
<organism evidence="1 2">
    <name type="scientific">Geodermatophilus sabuli</name>
    <dbReference type="NCBI Taxonomy" id="1564158"/>
    <lineage>
        <taxon>Bacteria</taxon>
        <taxon>Bacillati</taxon>
        <taxon>Actinomycetota</taxon>
        <taxon>Actinomycetes</taxon>
        <taxon>Geodermatophilales</taxon>
        <taxon>Geodermatophilaceae</taxon>
        <taxon>Geodermatophilus</taxon>
    </lineage>
</organism>
<dbReference type="Proteomes" id="UP000470246">
    <property type="component" value="Unassembled WGS sequence"/>
</dbReference>
<dbReference type="EMBL" id="JAAGWF010000014">
    <property type="protein sequence ID" value="NEK58931.1"/>
    <property type="molecule type" value="Genomic_DNA"/>
</dbReference>
<evidence type="ECO:0000313" key="2">
    <source>
        <dbReference type="Proteomes" id="UP000470246"/>
    </source>
</evidence>
<sequence length="50" mass="4788">MDRLGVAEPLVAVPAAERSGAAGRAGAVRRVGAVVAGGAGRNPRACSMAG</sequence>
<keyword evidence="2" id="KW-1185">Reference proteome</keyword>
<comment type="caution">
    <text evidence="1">The sequence shown here is derived from an EMBL/GenBank/DDBJ whole genome shotgun (WGS) entry which is preliminary data.</text>
</comment>
<protein>
    <submittedName>
        <fullName evidence="1">Uncharacterized protein</fullName>
    </submittedName>
</protein>
<dbReference type="RefSeq" id="WP_163482311.1">
    <property type="nucleotide sequence ID" value="NZ_JAAGWF010000014.1"/>
</dbReference>
<evidence type="ECO:0000313" key="1">
    <source>
        <dbReference type="EMBL" id="NEK58931.1"/>
    </source>
</evidence>
<accession>A0A7K3W218</accession>
<proteinExistence type="predicted"/>
<dbReference type="AlphaFoldDB" id="A0A7K3W218"/>